<dbReference type="Proteomes" id="UP001596303">
    <property type="component" value="Unassembled WGS sequence"/>
</dbReference>
<sequence>MMGRHVASGPAVRYNNSMNAENESRVSNDRTISCRGLYWNGPALDPESVSTFARESGLDDTLSALLLSRGVSSADVDGFLNPSLKALFPDPSSFADMDKAASLIIDGLLSGKRIAVFADYDVDGATSAAQLIKYFRHFGQELVLYVPDRIKEGYGPSADAFQHLKDEGLDLVITVDCGAAALDALAHADRIDLPVVVLDHHLMHGAVPACAALVNPNRPDCASGQGHLAAAGVVFVLLAALNRELRKRGKAPSELPDLFSFLDLCALGTLCDMAPLKGVNRAFVVQGLKILQRDESVGLLALSQVSGRSAPRSVTDLTFGIGPQMNAGGRIGDPWLATRLLASERMDEALGIAEQLFSLNEIRKQVEHDILQQARHQIENTLAEAPDTQILVASGEGWHPGVIGITAGRLKDEFHRPVIVIGWGEEFGELAKGSGRSVPGINLGSAISKAAEAGILAAGGGHAMAGGLSVERNRIDELRGYLNQNPELFTEELAQAREVQIDVDVFGSALDMNLIEIIEKAGPYGAESPKPLIRIRNARVEFSKIIGKNHKKVLLHDGTGKIDAVAWRVDGRPLGDVLVKDNVIDVLGYVERNTWQGRSSVQFEIFDAIHIK</sequence>
<keyword evidence="11" id="KW-1185">Reference proteome</keyword>
<dbReference type="PANTHER" id="PTHR30255:SF2">
    <property type="entry name" value="SINGLE-STRANDED-DNA-SPECIFIC EXONUCLEASE RECJ"/>
    <property type="match status" value="1"/>
</dbReference>
<dbReference type="Pfam" id="PF17768">
    <property type="entry name" value="RecJ_OB"/>
    <property type="match status" value="1"/>
</dbReference>
<dbReference type="InterPro" id="IPR003156">
    <property type="entry name" value="DHHA1_dom"/>
</dbReference>
<protein>
    <recommendedName>
        <fullName evidence="2">Single-stranded-DNA-specific exonuclease RecJ</fullName>
    </recommendedName>
</protein>
<organism evidence="10 11">
    <name type="scientific">Ponticaulis profundi</name>
    <dbReference type="NCBI Taxonomy" id="2665222"/>
    <lineage>
        <taxon>Bacteria</taxon>
        <taxon>Pseudomonadati</taxon>
        <taxon>Pseudomonadota</taxon>
        <taxon>Alphaproteobacteria</taxon>
        <taxon>Hyphomonadales</taxon>
        <taxon>Hyphomonadaceae</taxon>
        <taxon>Ponticaulis</taxon>
    </lineage>
</organism>
<evidence type="ECO:0000256" key="3">
    <source>
        <dbReference type="ARBA" id="ARBA00022722"/>
    </source>
</evidence>
<keyword evidence="4" id="KW-0378">Hydrolase</keyword>
<keyword evidence="3" id="KW-0540">Nuclease</keyword>
<evidence type="ECO:0000259" key="9">
    <source>
        <dbReference type="Pfam" id="PF17768"/>
    </source>
</evidence>
<evidence type="ECO:0000259" key="8">
    <source>
        <dbReference type="Pfam" id="PF02272"/>
    </source>
</evidence>
<evidence type="ECO:0000259" key="7">
    <source>
        <dbReference type="Pfam" id="PF01368"/>
    </source>
</evidence>
<feature type="domain" description="DDH" evidence="7">
    <location>
        <begin position="113"/>
        <end position="269"/>
    </location>
</feature>
<proteinExistence type="inferred from homology"/>
<dbReference type="GO" id="GO:0004527">
    <property type="term" value="F:exonuclease activity"/>
    <property type="evidence" value="ECO:0007669"/>
    <property type="project" value="UniProtKB-KW"/>
</dbReference>
<evidence type="ECO:0000313" key="11">
    <source>
        <dbReference type="Proteomes" id="UP001596303"/>
    </source>
</evidence>
<evidence type="ECO:0000256" key="1">
    <source>
        <dbReference type="ARBA" id="ARBA00005915"/>
    </source>
</evidence>
<feature type="domain" description="RecJ OB" evidence="9">
    <location>
        <begin position="501"/>
        <end position="605"/>
    </location>
</feature>
<dbReference type="InterPro" id="IPR038763">
    <property type="entry name" value="DHH_sf"/>
</dbReference>
<evidence type="ECO:0000256" key="5">
    <source>
        <dbReference type="ARBA" id="ARBA00022839"/>
    </source>
</evidence>
<comment type="similarity">
    <text evidence="1">Belongs to the RecJ family.</text>
</comment>
<name>A0ABW1SF39_9PROT</name>
<comment type="caution">
    <text evidence="10">The sequence shown here is derived from an EMBL/GenBank/DDBJ whole genome shotgun (WGS) entry which is preliminary data.</text>
</comment>
<gene>
    <name evidence="10" type="primary">recJ</name>
    <name evidence="10" type="ORF">ACFQDM_17535</name>
</gene>
<feature type="region of interest" description="Disordered" evidence="6">
    <location>
        <begin position="1"/>
        <end position="26"/>
    </location>
</feature>
<evidence type="ECO:0000313" key="10">
    <source>
        <dbReference type="EMBL" id="MFC6199882.1"/>
    </source>
</evidence>
<dbReference type="Gene3D" id="3.90.1640.30">
    <property type="match status" value="1"/>
</dbReference>
<reference evidence="11" key="1">
    <citation type="journal article" date="2019" name="Int. J. Syst. Evol. Microbiol.">
        <title>The Global Catalogue of Microorganisms (GCM) 10K type strain sequencing project: providing services to taxonomists for standard genome sequencing and annotation.</title>
        <authorList>
            <consortium name="The Broad Institute Genomics Platform"/>
            <consortium name="The Broad Institute Genome Sequencing Center for Infectious Disease"/>
            <person name="Wu L."/>
            <person name="Ma J."/>
        </authorList>
    </citation>
    <scope>NUCLEOTIDE SEQUENCE [LARGE SCALE GENOMIC DNA]</scope>
    <source>
        <strain evidence="11">CGMCC-1.15741</strain>
    </source>
</reference>
<dbReference type="NCBIfam" id="TIGR00644">
    <property type="entry name" value="recJ"/>
    <property type="match status" value="1"/>
</dbReference>
<evidence type="ECO:0000256" key="6">
    <source>
        <dbReference type="SAM" id="MobiDB-lite"/>
    </source>
</evidence>
<dbReference type="InterPro" id="IPR051673">
    <property type="entry name" value="SSDNA_exonuclease_RecJ"/>
</dbReference>
<dbReference type="PANTHER" id="PTHR30255">
    <property type="entry name" value="SINGLE-STRANDED-DNA-SPECIFIC EXONUCLEASE RECJ"/>
    <property type="match status" value="1"/>
</dbReference>
<feature type="domain" description="DHHA1" evidence="8">
    <location>
        <begin position="388"/>
        <end position="483"/>
    </location>
</feature>
<keyword evidence="5 10" id="KW-0269">Exonuclease</keyword>
<evidence type="ECO:0000256" key="2">
    <source>
        <dbReference type="ARBA" id="ARBA00019841"/>
    </source>
</evidence>
<dbReference type="Gene3D" id="3.10.310.30">
    <property type="match status" value="1"/>
</dbReference>
<dbReference type="InterPro" id="IPR001667">
    <property type="entry name" value="DDH_dom"/>
</dbReference>
<accession>A0ABW1SF39</accession>
<evidence type="ECO:0000256" key="4">
    <source>
        <dbReference type="ARBA" id="ARBA00022801"/>
    </source>
</evidence>
<dbReference type="EMBL" id="JBHSSW010000066">
    <property type="protein sequence ID" value="MFC6199882.1"/>
    <property type="molecule type" value="Genomic_DNA"/>
</dbReference>
<dbReference type="Pfam" id="PF02272">
    <property type="entry name" value="DHHA1"/>
    <property type="match status" value="1"/>
</dbReference>
<dbReference type="SUPFAM" id="SSF64182">
    <property type="entry name" value="DHH phosphoesterases"/>
    <property type="match status" value="1"/>
</dbReference>
<dbReference type="Pfam" id="PF01368">
    <property type="entry name" value="DHH"/>
    <property type="match status" value="1"/>
</dbReference>
<dbReference type="InterPro" id="IPR004610">
    <property type="entry name" value="RecJ"/>
</dbReference>
<dbReference type="InterPro" id="IPR041122">
    <property type="entry name" value="RecJ_OB"/>
</dbReference>